<gene>
    <name evidence="1" type="ORF">BDM02DRAFT_3180258</name>
</gene>
<dbReference type="EMBL" id="MU118017">
    <property type="protein sequence ID" value="KAF9648219.1"/>
    <property type="molecule type" value="Genomic_DNA"/>
</dbReference>
<sequence>MSIPCPTLKLAVCLFPGLTILDFVGPVQVLGTLEPRKIRAGAAFYPMLPPVQVEATYFSHNREHVVGDVGPALVPQRTYEQVLENFEQYDLILVPGGIRAAPDTVDPSLMEFLKKQAPGAKYILTVCTGSWILAGTGLLNGRKATTNKSFFRRVVAATDKSIEWIPQARWVVDGNIWTSSGVTAGIDMSSAFLEFLAGKEFAAFVRGRIELGVRNREDDEFAELHGLV</sequence>
<organism evidence="1 2">
    <name type="scientific">Thelephora ganbajun</name>
    <name type="common">Ganba fungus</name>
    <dbReference type="NCBI Taxonomy" id="370292"/>
    <lineage>
        <taxon>Eukaryota</taxon>
        <taxon>Fungi</taxon>
        <taxon>Dikarya</taxon>
        <taxon>Basidiomycota</taxon>
        <taxon>Agaricomycotina</taxon>
        <taxon>Agaricomycetes</taxon>
        <taxon>Thelephorales</taxon>
        <taxon>Thelephoraceae</taxon>
        <taxon>Thelephora</taxon>
    </lineage>
</organism>
<reference evidence="1" key="1">
    <citation type="submission" date="2019-10" db="EMBL/GenBank/DDBJ databases">
        <authorList>
            <consortium name="DOE Joint Genome Institute"/>
            <person name="Kuo A."/>
            <person name="Miyauchi S."/>
            <person name="Kiss E."/>
            <person name="Drula E."/>
            <person name="Kohler A."/>
            <person name="Sanchez-Garcia M."/>
            <person name="Andreopoulos B."/>
            <person name="Barry K.W."/>
            <person name="Bonito G."/>
            <person name="Buee M."/>
            <person name="Carver A."/>
            <person name="Chen C."/>
            <person name="Cichocki N."/>
            <person name="Clum A."/>
            <person name="Culley D."/>
            <person name="Crous P.W."/>
            <person name="Fauchery L."/>
            <person name="Girlanda M."/>
            <person name="Hayes R."/>
            <person name="Keri Z."/>
            <person name="Labutti K."/>
            <person name="Lipzen A."/>
            <person name="Lombard V."/>
            <person name="Magnuson J."/>
            <person name="Maillard F."/>
            <person name="Morin E."/>
            <person name="Murat C."/>
            <person name="Nolan M."/>
            <person name="Ohm R."/>
            <person name="Pangilinan J."/>
            <person name="Pereira M."/>
            <person name="Perotto S."/>
            <person name="Peter M."/>
            <person name="Riley R."/>
            <person name="Sitrit Y."/>
            <person name="Stielow B."/>
            <person name="Szollosi G."/>
            <person name="Zifcakova L."/>
            <person name="Stursova M."/>
            <person name="Spatafora J.W."/>
            <person name="Tedersoo L."/>
            <person name="Vaario L.-M."/>
            <person name="Yamada A."/>
            <person name="Yan M."/>
            <person name="Wang P."/>
            <person name="Xu J."/>
            <person name="Bruns T."/>
            <person name="Baldrian P."/>
            <person name="Vilgalys R."/>
            <person name="Henrissat B."/>
            <person name="Grigoriev I.V."/>
            <person name="Hibbett D."/>
            <person name="Nagy L.G."/>
            <person name="Martin F.M."/>
        </authorList>
    </citation>
    <scope>NUCLEOTIDE SEQUENCE</scope>
    <source>
        <strain evidence="1">P2</strain>
    </source>
</reference>
<protein>
    <submittedName>
        <fullName evidence="1">Class I glutamine amidotransferase-like protein</fullName>
    </submittedName>
</protein>
<dbReference type="Proteomes" id="UP000886501">
    <property type="component" value="Unassembled WGS sequence"/>
</dbReference>
<keyword evidence="2" id="KW-1185">Reference proteome</keyword>
<evidence type="ECO:0000313" key="2">
    <source>
        <dbReference type="Proteomes" id="UP000886501"/>
    </source>
</evidence>
<name>A0ACB6ZF58_THEGA</name>
<proteinExistence type="predicted"/>
<comment type="caution">
    <text evidence="1">The sequence shown here is derived from an EMBL/GenBank/DDBJ whole genome shotgun (WGS) entry which is preliminary data.</text>
</comment>
<evidence type="ECO:0000313" key="1">
    <source>
        <dbReference type="EMBL" id="KAF9648219.1"/>
    </source>
</evidence>
<accession>A0ACB6ZF58</accession>
<reference evidence="1" key="2">
    <citation type="journal article" date="2020" name="Nat. Commun.">
        <title>Large-scale genome sequencing of mycorrhizal fungi provides insights into the early evolution of symbiotic traits.</title>
        <authorList>
            <person name="Miyauchi S."/>
            <person name="Kiss E."/>
            <person name="Kuo A."/>
            <person name="Drula E."/>
            <person name="Kohler A."/>
            <person name="Sanchez-Garcia M."/>
            <person name="Morin E."/>
            <person name="Andreopoulos B."/>
            <person name="Barry K.W."/>
            <person name="Bonito G."/>
            <person name="Buee M."/>
            <person name="Carver A."/>
            <person name="Chen C."/>
            <person name="Cichocki N."/>
            <person name="Clum A."/>
            <person name="Culley D."/>
            <person name="Crous P.W."/>
            <person name="Fauchery L."/>
            <person name="Girlanda M."/>
            <person name="Hayes R.D."/>
            <person name="Keri Z."/>
            <person name="LaButti K."/>
            <person name="Lipzen A."/>
            <person name="Lombard V."/>
            <person name="Magnuson J."/>
            <person name="Maillard F."/>
            <person name="Murat C."/>
            <person name="Nolan M."/>
            <person name="Ohm R.A."/>
            <person name="Pangilinan J."/>
            <person name="Pereira M.F."/>
            <person name="Perotto S."/>
            <person name="Peter M."/>
            <person name="Pfister S."/>
            <person name="Riley R."/>
            <person name="Sitrit Y."/>
            <person name="Stielow J.B."/>
            <person name="Szollosi G."/>
            <person name="Zifcakova L."/>
            <person name="Stursova M."/>
            <person name="Spatafora J.W."/>
            <person name="Tedersoo L."/>
            <person name="Vaario L.M."/>
            <person name="Yamada A."/>
            <person name="Yan M."/>
            <person name="Wang P."/>
            <person name="Xu J."/>
            <person name="Bruns T."/>
            <person name="Baldrian P."/>
            <person name="Vilgalys R."/>
            <person name="Dunand C."/>
            <person name="Henrissat B."/>
            <person name="Grigoriev I.V."/>
            <person name="Hibbett D."/>
            <person name="Nagy L.G."/>
            <person name="Martin F.M."/>
        </authorList>
    </citation>
    <scope>NUCLEOTIDE SEQUENCE</scope>
    <source>
        <strain evidence="1">P2</strain>
    </source>
</reference>